<evidence type="ECO:0000256" key="1">
    <source>
        <dbReference type="ARBA" id="ARBA00001946"/>
    </source>
</evidence>
<evidence type="ECO:0000256" key="5">
    <source>
        <dbReference type="ARBA" id="ARBA00022692"/>
    </source>
</evidence>
<dbReference type="Proteomes" id="UP001215598">
    <property type="component" value="Unassembled WGS sequence"/>
</dbReference>
<reference evidence="9" key="1">
    <citation type="submission" date="2023-03" db="EMBL/GenBank/DDBJ databases">
        <title>Massive genome expansion in bonnet fungi (Mycena s.s.) driven by repeated elements and novel gene families across ecological guilds.</title>
        <authorList>
            <consortium name="Lawrence Berkeley National Laboratory"/>
            <person name="Harder C.B."/>
            <person name="Miyauchi S."/>
            <person name="Viragh M."/>
            <person name="Kuo A."/>
            <person name="Thoen E."/>
            <person name="Andreopoulos B."/>
            <person name="Lu D."/>
            <person name="Skrede I."/>
            <person name="Drula E."/>
            <person name="Henrissat B."/>
            <person name="Morin E."/>
            <person name="Kohler A."/>
            <person name="Barry K."/>
            <person name="LaButti K."/>
            <person name="Morin E."/>
            <person name="Salamov A."/>
            <person name="Lipzen A."/>
            <person name="Mereny Z."/>
            <person name="Hegedus B."/>
            <person name="Baldrian P."/>
            <person name="Stursova M."/>
            <person name="Weitz H."/>
            <person name="Taylor A."/>
            <person name="Grigoriev I.V."/>
            <person name="Nagy L.G."/>
            <person name="Martin F."/>
            <person name="Kauserud H."/>
        </authorList>
    </citation>
    <scope>NUCLEOTIDE SEQUENCE</scope>
    <source>
        <strain evidence="9">CBHHK182m</strain>
    </source>
</reference>
<feature type="transmembrane region" description="Helical" evidence="8">
    <location>
        <begin position="38"/>
        <end position="61"/>
    </location>
</feature>
<dbReference type="GO" id="GO:0005743">
    <property type="term" value="C:mitochondrial inner membrane"/>
    <property type="evidence" value="ECO:0007669"/>
    <property type="project" value="TreeGrafter"/>
</dbReference>
<dbReference type="PANTHER" id="PTHR11048">
    <property type="entry name" value="PRENYLTRANSFERASES"/>
    <property type="match status" value="1"/>
</dbReference>
<dbReference type="InterPro" id="IPR000537">
    <property type="entry name" value="UbiA_prenyltransferase"/>
</dbReference>
<evidence type="ECO:0000256" key="6">
    <source>
        <dbReference type="ARBA" id="ARBA00022989"/>
    </source>
</evidence>
<keyword evidence="4" id="KW-0808">Transferase</keyword>
<evidence type="ECO:0000256" key="4">
    <source>
        <dbReference type="ARBA" id="ARBA00022679"/>
    </source>
</evidence>
<dbReference type="Gene3D" id="1.20.120.1780">
    <property type="entry name" value="UbiA prenyltransferase"/>
    <property type="match status" value="1"/>
</dbReference>
<dbReference type="GO" id="GO:0006744">
    <property type="term" value="P:ubiquinone biosynthetic process"/>
    <property type="evidence" value="ECO:0007669"/>
    <property type="project" value="TreeGrafter"/>
</dbReference>
<keyword evidence="6 8" id="KW-1133">Transmembrane helix</keyword>
<dbReference type="InterPro" id="IPR039653">
    <property type="entry name" value="Prenyltransferase"/>
</dbReference>
<keyword evidence="5 8" id="KW-0812">Transmembrane</keyword>
<accession>A0AAD7IYR7</accession>
<comment type="similarity">
    <text evidence="3">Belongs to the UbiA prenyltransferase family.</text>
</comment>
<keyword evidence="7 8" id="KW-0472">Membrane</keyword>
<evidence type="ECO:0000256" key="3">
    <source>
        <dbReference type="ARBA" id="ARBA00005985"/>
    </source>
</evidence>
<organism evidence="9 10">
    <name type="scientific">Mycena metata</name>
    <dbReference type="NCBI Taxonomy" id="1033252"/>
    <lineage>
        <taxon>Eukaryota</taxon>
        <taxon>Fungi</taxon>
        <taxon>Dikarya</taxon>
        <taxon>Basidiomycota</taxon>
        <taxon>Agaricomycotina</taxon>
        <taxon>Agaricomycetes</taxon>
        <taxon>Agaricomycetidae</taxon>
        <taxon>Agaricales</taxon>
        <taxon>Marasmiineae</taxon>
        <taxon>Mycenaceae</taxon>
        <taxon>Mycena</taxon>
    </lineage>
</organism>
<evidence type="ECO:0000313" key="10">
    <source>
        <dbReference type="Proteomes" id="UP001215598"/>
    </source>
</evidence>
<protein>
    <submittedName>
        <fullName evidence="9">Uncharacterized protein</fullName>
    </submittedName>
</protein>
<feature type="transmembrane region" description="Helical" evidence="8">
    <location>
        <begin position="12"/>
        <end position="32"/>
    </location>
</feature>
<dbReference type="EMBL" id="JARKIB010000062">
    <property type="protein sequence ID" value="KAJ7751457.1"/>
    <property type="molecule type" value="Genomic_DNA"/>
</dbReference>
<proteinExistence type="inferred from homology"/>
<feature type="transmembrane region" description="Helical" evidence="8">
    <location>
        <begin position="82"/>
        <end position="101"/>
    </location>
</feature>
<sequence length="174" mass="19737">MVYPWMKRVTHWPQEWLGIAVNWNALLGWVAIEGTLDLPIAGALMLGLFAWTLFYDTTYAIQDRIDDAKIGVGLSVLAMANNMLYICASVLFGCLTAVGILDNRNDFFFAISVVATSLDLFSQVKMLDVQNSSSYAGDRDGSLVNMLNHIPRNLHEQRKAWQRRFWRDDRGLYG</sequence>
<keyword evidence="10" id="KW-1185">Reference proteome</keyword>
<evidence type="ECO:0000256" key="2">
    <source>
        <dbReference type="ARBA" id="ARBA00004141"/>
    </source>
</evidence>
<dbReference type="Gene3D" id="1.10.357.140">
    <property type="entry name" value="UbiA prenyltransferase"/>
    <property type="match status" value="1"/>
</dbReference>
<dbReference type="Pfam" id="PF01040">
    <property type="entry name" value="UbiA"/>
    <property type="match status" value="1"/>
</dbReference>
<dbReference type="GO" id="GO:0016765">
    <property type="term" value="F:transferase activity, transferring alkyl or aryl (other than methyl) groups"/>
    <property type="evidence" value="ECO:0007669"/>
    <property type="project" value="InterPro"/>
</dbReference>
<comment type="subcellular location">
    <subcellularLocation>
        <location evidence="2">Membrane</location>
        <topology evidence="2">Multi-pass membrane protein</topology>
    </subcellularLocation>
</comment>
<gene>
    <name evidence="9" type="ORF">B0H16DRAFT_1724176</name>
</gene>
<evidence type="ECO:0000313" key="9">
    <source>
        <dbReference type="EMBL" id="KAJ7751457.1"/>
    </source>
</evidence>
<evidence type="ECO:0000256" key="8">
    <source>
        <dbReference type="SAM" id="Phobius"/>
    </source>
</evidence>
<name>A0AAD7IYR7_9AGAR</name>
<dbReference type="InterPro" id="IPR044878">
    <property type="entry name" value="UbiA_sf"/>
</dbReference>
<evidence type="ECO:0000256" key="7">
    <source>
        <dbReference type="ARBA" id="ARBA00023136"/>
    </source>
</evidence>
<dbReference type="PANTHER" id="PTHR11048:SF28">
    <property type="entry name" value="4-HYDROXYBENZOATE POLYPRENYLTRANSFERASE, MITOCHONDRIAL"/>
    <property type="match status" value="1"/>
</dbReference>
<comment type="caution">
    <text evidence="9">The sequence shown here is derived from an EMBL/GenBank/DDBJ whole genome shotgun (WGS) entry which is preliminary data.</text>
</comment>
<comment type="cofactor">
    <cofactor evidence="1">
        <name>Mg(2+)</name>
        <dbReference type="ChEBI" id="CHEBI:18420"/>
    </cofactor>
</comment>
<dbReference type="AlphaFoldDB" id="A0AAD7IYR7"/>